<organism evidence="2 3">
    <name type="scientific">Labrys neptuniae</name>
    <dbReference type="NCBI Taxonomy" id="376174"/>
    <lineage>
        <taxon>Bacteria</taxon>
        <taxon>Pseudomonadati</taxon>
        <taxon>Pseudomonadota</taxon>
        <taxon>Alphaproteobacteria</taxon>
        <taxon>Hyphomicrobiales</taxon>
        <taxon>Xanthobacteraceae</taxon>
        <taxon>Labrys</taxon>
    </lineage>
</organism>
<keyword evidence="1" id="KW-0472">Membrane</keyword>
<dbReference type="Proteomes" id="UP001555786">
    <property type="component" value="Unassembled WGS sequence"/>
</dbReference>
<accession>A0ABV3PHK1</accession>
<evidence type="ECO:0000313" key="2">
    <source>
        <dbReference type="EMBL" id="MEW9304703.1"/>
    </source>
</evidence>
<gene>
    <name evidence="2" type="ORF">ABXS05_04095</name>
</gene>
<name>A0ABV3PHK1_9HYPH</name>
<keyword evidence="1" id="KW-0812">Transmembrane</keyword>
<dbReference type="EMBL" id="JBFNQD010000001">
    <property type="protein sequence ID" value="MEW9304703.1"/>
    <property type="molecule type" value="Genomic_DNA"/>
</dbReference>
<evidence type="ECO:0000313" key="3">
    <source>
        <dbReference type="Proteomes" id="UP001555786"/>
    </source>
</evidence>
<dbReference type="RefSeq" id="WP_367623012.1">
    <property type="nucleotide sequence ID" value="NZ_JBFNQD010000001.1"/>
</dbReference>
<evidence type="ECO:0000256" key="1">
    <source>
        <dbReference type="SAM" id="Phobius"/>
    </source>
</evidence>
<proteinExistence type="predicted"/>
<sequence>MLIPVLVLQYLIVPFCAALNHMRGGGAWLALSAEIGKLPGRPIFYAAPLLCGLAWPLIGWVHALVLAGCYLLWGIPEWGRWFTLNREPRSISGEPAWWAAILERYADRIPWGQIVDAESGAERNDYACFTIRNTVLFLPLLAISPWLILLGPLQTAVYELGHRLRHPGGIAPSELMFGAVIGAAALFLSL</sequence>
<feature type="transmembrane region" description="Helical" evidence="1">
    <location>
        <begin position="169"/>
        <end position="188"/>
    </location>
</feature>
<feature type="transmembrane region" description="Helical" evidence="1">
    <location>
        <begin position="42"/>
        <end position="73"/>
    </location>
</feature>
<reference evidence="2 3" key="1">
    <citation type="submission" date="2024-07" db="EMBL/GenBank/DDBJ databases">
        <title>Description of Labrys sedimenti sp. nov., isolated from a diclofenac-degrading enrichment culture.</title>
        <authorList>
            <person name="Tancsics A."/>
            <person name="Csepanyi A."/>
        </authorList>
    </citation>
    <scope>NUCLEOTIDE SEQUENCE [LARGE SCALE GENOMIC DNA]</scope>
    <source>
        <strain evidence="2 3">LMG 23578</strain>
    </source>
</reference>
<protein>
    <submittedName>
        <fullName evidence="2">Uncharacterized protein</fullName>
    </submittedName>
</protein>
<keyword evidence="3" id="KW-1185">Reference proteome</keyword>
<feature type="transmembrane region" description="Helical" evidence="1">
    <location>
        <begin position="135"/>
        <end position="157"/>
    </location>
</feature>
<comment type="caution">
    <text evidence="2">The sequence shown here is derived from an EMBL/GenBank/DDBJ whole genome shotgun (WGS) entry which is preliminary data.</text>
</comment>
<keyword evidence="1" id="KW-1133">Transmembrane helix</keyword>